<dbReference type="RefSeq" id="WP_343934243.1">
    <property type="nucleotide sequence ID" value="NZ_BAAABU010000005.1"/>
</dbReference>
<gene>
    <name evidence="1" type="ORF">GCM10010492_28360</name>
</gene>
<dbReference type="Proteomes" id="UP001500416">
    <property type="component" value="Unassembled WGS sequence"/>
</dbReference>
<evidence type="ECO:0000313" key="2">
    <source>
        <dbReference type="Proteomes" id="UP001500416"/>
    </source>
</evidence>
<proteinExistence type="predicted"/>
<organism evidence="1 2">
    <name type="scientific">Saccharothrix mutabilis subsp. mutabilis</name>
    <dbReference type="NCBI Taxonomy" id="66855"/>
    <lineage>
        <taxon>Bacteria</taxon>
        <taxon>Bacillati</taxon>
        <taxon>Actinomycetota</taxon>
        <taxon>Actinomycetes</taxon>
        <taxon>Pseudonocardiales</taxon>
        <taxon>Pseudonocardiaceae</taxon>
        <taxon>Saccharothrix</taxon>
    </lineage>
</organism>
<name>A0ABN0TRK4_9PSEU</name>
<accession>A0ABN0TRK4</accession>
<protein>
    <submittedName>
        <fullName evidence="1">Uncharacterized protein</fullName>
    </submittedName>
</protein>
<dbReference type="EMBL" id="BAAABU010000005">
    <property type="protein sequence ID" value="GAA0228321.1"/>
    <property type="molecule type" value="Genomic_DNA"/>
</dbReference>
<comment type="caution">
    <text evidence="1">The sequence shown here is derived from an EMBL/GenBank/DDBJ whole genome shotgun (WGS) entry which is preliminary data.</text>
</comment>
<keyword evidence="2" id="KW-1185">Reference proteome</keyword>
<sequence length="78" mass="8578">MSYEVRAKEGESVTFSAKYRSAAWARDSVSWSTLRFLERGPLVRLVERAGLKVVGQYGDWDGSLVGDGSPEIVLVTSP</sequence>
<evidence type="ECO:0000313" key="1">
    <source>
        <dbReference type="EMBL" id="GAA0228321.1"/>
    </source>
</evidence>
<reference evidence="1 2" key="1">
    <citation type="journal article" date="2019" name="Int. J. Syst. Evol. Microbiol.">
        <title>The Global Catalogue of Microorganisms (GCM) 10K type strain sequencing project: providing services to taxonomists for standard genome sequencing and annotation.</title>
        <authorList>
            <consortium name="The Broad Institute Genomics Platform"/>
            <consortium name="The Broad Institute Genome Sequencing Center for Infectious Disease"/>
            <person name="Wu L."/>
            <person name="Ma J."/>
        </authorList>
    </citation>
    <scope>NUCLEOTIDE SEQUENCE [LARGE SCALE GENOMIC DNA]</scope>
    <source>
        <strain evidence="1 2">JCM 3380</strain>
    </source>
</reference>